<keyword evidence="3 11" id="KW-0732">Signal</keyword>
<keyword evidence="14" id="KW-1185">Reference proteome</keyword>
<dbReference type="SUPFAM" id="SSF50494">
    <property type="entry name" value="Trypsin-like serine proteases"/>
    <property type="match status" value="1"/>
</dbReference>
<feature type="compositionally biased region" description="Polar residues" evidence="10">
    <location>
        <begin position="238"/>
        <end position="247"/>
    </location>
</feature>
<dbReference type="AlphaFoldDB" id="A0A4R6SMV4"/>
<protein>
    <submittedName>
        <fullName evidence="13">Streptogrisin D</fullName>
    </submittedName>
</protein>
<dbReference type="EMBL" id="SNXZ01000001">
    <property type="protein sequence ID" value="TDQ04900.1"/>
    <property type="molecule type" value="Genomic_DNA"/>
</dbReference>
<keyword evidence="2" id="KW-0645">Protease</keyword>
<keyword evidence="7 9" id="KW-1015">Disulfide bond</keyword>
<evidence type="ECO:0000313" key="13">
    <source>
        <dbReference type="EMBL" id="TDQ04900.1"/>
    </source>
</evidence>
<dbReference type="OrthoDB" id="8781117at2"/>
<evidence type="ECO:0000256" key="11">
    <source>
        <dbReference type="SAM" id="SignalP"/>
    </source>
</evidence>
<evidence type="ECO:0000256" key="7">
    <source>
        <dbReference type="ARBA" id="ARBA00023157"/>
    </source>
</evidence>
<evidence type="ECO:0000256" key="6">
    <source>
        <dbReference type="ARBA" id="ARBA00023145"/>
    </source>
</evidence>
<dbReference type="PIRSF" id="PIRSF001134">
    <property type="entry name" value="Streptogrisin"/>
    <property type="match status" value="1"/>
</dbReference>
<name>A0A4R6SMV4_LABRH</name>
<comment type="caution">
    <text evidence="13">The sequence shown here is derived from an EMBL/GenBank/DDBJ whole genome shotgun (WGS) entry which is preliminary data.</text>
</comment>
<proteinExistence type="inferred from homology"/>
<dbReference type="RefSeq" id="WP_133847738.1">
    <property type="nucleotide sequence ID" value="NZ_SNXZ01000001.1"/>
</dbReference>
<feature type="active site" description="Charge relay system" evidence="8">
    <location>
        <position position="198"/>
    </location>
</feature>
<dbReference type="Proteomes" id="UP000295444">
    <property type="component" value="Unassembled WGS sequence"/>
</dbReference>
<dbReference type="Pfam" id="PF02983">
    <property type="entry name" value="Pro_Al_protease"/>
    <property type="match status" value="1"/>
</dbReference>
<dbReference type="CDD" id="cd21112">
    <property type="entry name" value="alphaLP-like"/>
    <property type="match status" value="1"/>
</dbReference>
<keyword evidence="6" id="KW-0865">Zymogen</keyword>
<feature type="chain" id="PRO_5020397773" evidence="11">
    <location>
        <begin position="31"/>
        <end position="340"/>
    </location>
</feature>
<keyword evidence="4" id="KW-0378">Hydrolase</keyword>
<dbReference type="InterPro" id="IPR043504">
    <property type="entry name" value="Peptidase_S1_PA_chymotrypsin"/>
</dbReference>
<dbReference type="InterPro" id="IPR035070">
    <property type="entry name" value="Streptogrisin_prodomain"/>
</dbReference>
<sequence>MAPRKTLIGLAGAASAAALAFATMSTSAGAAPDAQSMAQLQHTAIAQAKTVSAGIGIDSGGVWLDHGKAVVNVTNAADAQAVTAAGLTPKTVKYSFATLTAAKNSLDSVKNVPQTAWGIDTRSNQVVVSIYDSASDATKAKVKAAATKLGDKARIEYKTGKLELYIADGDAIQNEQGRCSLGFNVTRGGEPFMLTAGHCTNLGGTWAGGDVSGAQVVESDCPGADSGLLTRPNGSGPGQINTGQAITSAGEPTVGEQMEKQGSTTGGGSGEITSVDQSVNFDVGVLNHEFGTTAHTDHGDSGGPAYDGSTGLGTLSGGDTVTSYFYPLTLELSAYGLSLA</sequence>
<organism evidence="13 14">
    <name type="scientific">Labedaea rhizosphaerae</name>
    <dbReference type="NCBI Taxonomy" id="598644"/>
    <lineage>
        <taxon>Bacteria</taxon>
        <taxon>Bacillati</taxon>
        <taxon>Actinomycetota</taxon>
        <taxon>Actinomycetes</taxon>
        <taxon>Pseudonocardiales</taxon>
        <taxon>Pseudonocardiaceae</taxon>
        <taxon>Labedaea</taxon>
    </lineage>
</organism>
<evidence type="ECO:0000313" key="14">
    <source>
        <dbReference type="Proteomes" id="UP000295444"/>
    </source>
</evidence>
<evidence type="ECO:0000256" key="5">
    <source>
        <dbReference type="ARBA" id="ARBA00022825"/>
    </source>
</evidence>
<evidence type="ECO:0000256" key="3">
    <source>
        <dbReference type="ARBA" id="ARBA00022729"/>
    </source>
</evidence>
<dbReference type="GO" id="GO:0004252">
    <property type="term" value="F:serine-type endopeptidase activity"/>
    <property type="evidence" value="ECO:0007669"/>
    <property type="project" value="InterPro"/>
</dbReference>
<dbReference type="InterPro" id="IPR004236">
    <property type="entry name" value="Pept_S1_alpha_lytic"/>
</dbReference>
<dbReference type="InterPro" id="IPR009003">
    <property type="entry name" value="Peptidase_S1_PA"/>
</dbReference>
<evidence type="ECO:0000256" key="1">
    <source>
        <dbReference type="ARBA" id="ARBA00007664"/>
    </source>
</evidence>
<feature type="signal peptide" evidence="11">
    <location>
        <begin position="1"/>
        <end position="30"/>
    </location>
</feature>
<dbReference type="Gene3D" id="3.30.300.50">
    <property type="match status" value="1"/>
</dbReference>
<evidence type="ECO:0000259" key="12">
    <source>
        <dbReference type="Pfam" id="PF02983"/>
    </source>
</evidence>
<dbReference type="PRINTS" id="PR00861">
    <property type="entry name" value="ALYTICPTASE"/>
</dbReference>
<keyword evidence="5" id="KW-0720">Serine protease</keyword>
<feature type="active site" description="Charge relay system" evidence="8">
    <location>
        <position position="225"/>
    </location>
</feature>
<dbReference type="InterPro" id="IPR001316">
    <property type="entry name" value="Pept_S1A_streptogrisin"/>
</dbReference>
<evidence type="ECO:0000256" key="4">
    <source>
        <dbReference type="ARBA" id="ARBA00022801"/>
    </source>
</evidence>
<feature type="domain" description="Peptidase S1A alpha-lytic prodomain" evidence="12">
    <location>
        <begin position="94"/>
        <end position="146"/>
    </location>
</feature>
<feature type="region of interest" description="Disordered" evidence="10">
    <location>
        <begin position="231"/>
        <end position="274"/>
    </location>
</feature>
<comment type="similarity">
    <text evidence="1">Belongs to the peptidase S1 family.</text>
</comment>
<gene>
    <name evidence="13" type="ORF">EV186_101861</name>
</gene>
<dbReference type="GO" id="GO:0005576">
    <property type="term" value="C:extracellular region"/>
    <property type="evidence" value="ECO:0007669"/>
    <property type="project" value="InterPro"/>
</dbReference>
<evidence type="ECO:0000256" key="10">
    <source>
        <dbReference type="SAM" id="MobiDB-lite"/>
    </source>
</evidence>
<evidence type="ECO:0000256" key="2">
    <source>
        <dbReference type="ARBA" id="ARBA00022670"/>
    </source>
</evidence>
<evidence type="ECO:0000256" key="9">
    <source>
        <dbReference type="PIRSR" id="PIRSR001134-2"/>
    </source>
</evidence>
<dbReference type="Gene3D" id="2.40.10.10">
    <property type="entry name" value="Trypsin-like serine proteases"/>
    <property type="match status" value="2"/>
</dbReference>
<accession>A0A4R6SMV4</accession>
<feature type="active site" description="Charge relay system" evidence="8">
    <location>
        <position position="301"/>
    </location>
</feature>
<evidence type="ECO:0000256" key="8">
    <source>
        <dbReference type="PIRSR" id="PIRSR001134-1"/>
    </source>
</evidence>
<dbReference type="GO" id="GO:0006508">
    <property type="term" value="P:proteolysis"/>
    <property type="evidence" value="ECO:0007669"/>
    <property type="project" value="UniProtKB-KW"/>
</dbReference>
<feature type="disulfide bond" evidence="9">
    <location>
        <begin position="179"/>
        <end position="199"/>
    </location>
</feature>
<reference evidence="13 14" key="1">
    <citation type="submission" date="2019-03" db="EMBL/GenBank/DDBJ databases">
        <title>Genomic Encyclopedia of Type Strains, Phase IV (KMG-IV): sequencing the most valuable type-strain genomes for metagenomic binning, comparative biology and taxonomic classification.</title>
        <authorList>
            <person name="Goeker M."/>
        </authorList>
    </citation>
    <scope>NUCLEOTIDE SEQUENCE [LARGE SCALE GENOMIC DNA]</scope>
    <source>
        <strain evidence="13 14">DSM 45361</strain>
    </source>
</reference>